<keyword evidence="3" id="KW-1185">Reference proteome</keyword>
<feature type="region of interest" description="Disordered" evidence="1">
    <location>
        <begin position="1"/>
        <end position="50"/>
    </location>
</feature>
<evidence type="ECO:0000256" key="1">
    <source>
        <dbReference type="SAM" id="MobiDB-lite"/>
    </source>
</evidence>
<name>A0ABS4V8U2_9ACTN</name>
<accession>A0ABS4V8U2</accession>
<reference evidence="2 3" key="1">
    <citation type="submission" date="2021-03" db="EMBL/GenBank/DDBJ databases">
        <title>Sequencing the genomes of 1000 actinobacteria strains.</title>
        <authorList>
            <person name="Klenk H.-P."/>
        </authorList>
    </citation>
    <scope>NUCLEOTIDE SEQUENCE [LARGE SCALE GENOMIC DNA]</scope>
    <source>
        <strain evidence="2 3">DSM 40843</strain>
    </source>
</reference>
<proteinExistence type="predicted"/>
<gene>
    <name evidence="2" type="ORF">JOF59_002729</name>
</gene>
<organism evidence="2 3">
    <name type="scientific">Streptomyces clavifer</name>
    <dbReference type="NCBI Taxonomy" id="68188"/>
    <lineage>
        <taxon>Bacteria</taxon>
        <taxon>Bacillati</taxon>
        <taxon>Actinomycetota</taxon>
        <taxon>Actinomycetes</taxon>
        <taxon>Kitasatosporales</taxon>
        <taxon>Streptomycetaceae</taxon>
        <taxon>Streptomyces</taxon>
    </lineage>
</organism>
<evidence type="ECO:0000313" key="3">
    <source>
        <dbReference type="Proteomes" id="UP001519311"/>
    </source>
</evidence>
<sequence length="50" mass="5057">MNPQPLVRPRASPQESPVDGPGPHGPSGFAARVGEAVPVRTGPPEDSLSG</sequence>
<protein>
    <submittedName>
        <fullName evidence="2">Uncharacterized protein</fullName>
    </submittedName>
</protein>
<dbReference type="Proteomes" id="UP001519311">
    <property type="component" value="Unassembled WGS sequence"/>
</dbReference>
<comment type="caution">
    <text evidence="2">The sequence shown here is derived from an EMBL/GenBank/DDBJ whole genome shotgun (WGS) entry which is preliminary data.</text>
</comment>
<dbReference type="EMBL" id="JAGINS010000001">
    <property type="protein sequence ID" value="MBP2360329.1"/>
    <property type="molecule type" value="Genomic_DNA"/>
</dbReference>
<evidence type="ECO:0000313" key="2">
    <source>
        <dbReference type="EMBL" id="MBP2360329.1"/>
    </source>
</evidence>